<name>A0A5M6CBD7_9TREE</name>
<organism evidence="2 3">
    <name type="scientific">Kwoniella shandongensis</name>
    <dbReference type="NCBI Taxonomy" id="1734106"/>
    <lineage>
        <taxon>Eukaryota</taxon>
        <taxon>Fungi</taxon>
        <taxon>Dikarya</taxon>
        <taxon>Basidiomycota</taxon>
        <taxon>Agaricomycotina</taxon>
        <taxon>Tremellomycetes</taxon>
        <taxon>Tremellales</taxon>
        <taxon>Cryptococcaceae</taxon>
        <taxon>Kwoniella</taxon>
    </lineage>
</organism>
<dbReference type="GO" id="GO:0005829">
    <property type="term" value="C:cytosol"/>
    <property type="evidence" value="ECO:0007669"/>
    <property type="project" value="TreeGrafter"/>
</dbReference>
<dbReference type="Gene3D" id="3.40.50.10090">
    <property type="match status" value="2"/>
</dbReference>
<dbReference type="AlphaFoldDB" id="A0A5M6CBD7"/>
<proteinExistence type="predicted"/>
<evidence type="ECO:0000259" key="1">
    <source>
        <dbReference type="Pfam" id="PF02602"/>
    </source>
</evidence>
<dbReference type="PANTHER" id="PTHR12390:SF0">
    <property type="entry name" value="UROPORPHYRINOGEN-III SYNTHASE"/>
    <property type="match status" value="1"/>
</dbReference>
<dbReference type="InterPro" id="IPR039793">
    <property type="entry name" value="UROS/Hem4"/>
</dbReference>
<feature type="domain" description="Tetrapyrrole biosynthesis uroporphyrinogen III synthase" evidence="1">
    <location>
        <begin position="291"/>
        <end position="327"/>
    </location>
</feature>
<feature type="domain" description="Tetrapyrrole biosynthesis uroporphyrinogen III synthase" evidence="1">
    <location>
        <begin position="37"/>
        <end position="259"/>
    </location>
</feature>
<dbReference type="Pfam" id="PF02602">
    <property type="entry name" value="HEM4"/>
    <property type="match status" value="2"/>
</dbReference>
<reference evidence="2" key="1">
    <citation type="submission" date="2017-08" db="EMBL/GenBank/DDBJ databases">
        <authorList>
            <person name="Cuomo C."/>
            <person name="Billmyre B."/>
            <person name="Heitman J."/>
        </authorList>
    </citation>
    <scope>NUCLEOTIDE SEQUENCE</scope>
    <source>
        <strain evidence="2">CBS 12478</strain>
    </source>
</reference>
<dbReference type="Proteomes" id="UP000322225">
    <property type="component" value="Chromosome 13"/>
</dbReference>
<dbReference type="InterPro" id="IPR003754">
    <property type="entry name" value="4pyrrol_synth_uPrphyn_synth"/>
</dbReference>
<keyword evidence="3" id="KW-1185">Reference proteome</keyword>
<sequence length="337" mass="36553">MTSSSVPQPTFTPTLTPVILFKTPSSSSSSSDPYALALTPAAYTAHFVPVLTEEYESASLLELLRDGCEQWEGVVVTSKRGMEGWVKSVEAFLSLPDSVTSKGKGKRKATSIDEGTWSSLPLFSVGTTSIEYLNSTTIPTEYKPIPTQTQLDNPPKSATALAELILSTPPRSKQRGYRPYLFLCGDKTLEDLPKILSEGGREVREVRVYRTEGREDVSSNLEKVRQELEGGVVGWLGFWSPSSAGLVLPLLRQRDASLTETTNGGAEVESEQVDGKTEVVAKAAGALTGQWEGWKVFAIGETTRKFLEDEGVKVDAVADRPNPEGMVKALKTVDGDM</sequence>
<reference evidence="2" key="2">
    <citation type="submission" date="2024-01" db="EMBL/GenBank/DDBJ databases">
        <title>Comparative genomics of Cryptococcus and Kwoniella reveals pathogenesis evolution and contrasting modes of karyotype evolution via chromosome fusion or intercentromeric recombination.</title>
        <authorList>
            <person name="Coelho M.A."/>
            <person name="David-Palma M."/>
            <person name="Shea T."/>
            <person name="Bowers K."/>
            <person name="McGinley-Smith S."/>
            <person name="Mohammad A.W."/>
            <person name="Gnirke A."/>
            <person name="Yurkov A.M."/>
            <person name="Nowrousian M."/>
            <person name="Sun S."/>
            <person name="Cuomo C.A."/>
            <person name="Heitman J."/>
        </authorList>
    </citation>
    <scope>NUCLEOTIDE SEQUENCE</scope>
    <source>
        <strain evidence="2">CBS 12478</strain>
    </source>
</reference>
<dbReference type="GO" id="GO:0004852">
    <property type="term" value="F:uroporphyrinogen-III synthase activity"/>
    <property type="evidence" value="ECO:0007669"/>
    <property type="project" value="InterPro"/>
</dbReference>
<dbReference type="RefSeq" id="XP_031863663.1">
    <property type="nucleotide sequence ID" value="XM_032002106.1"/>
</dbReference>
<gene>
    <name evidence="2" type="ORF">CI109_106829</name>
</gene>
<evidence type="ECO:0000313" key="3">
    <source>
        <dbReference type="Proteomes" id="UP000322225"/>
    </source>
</evidence>
<accession>A0A5M6CBD7</accession>
<evidence type="ECO:0000313" key="2">
    <source>
        <dbReference type="EMBL" id="WWD22338.1"/>
    </source>
</evidence>
<dbReference type="GO" id="GO:0006780">
    <property type="term" value="P:uroporphyrinogen III biosynthetic process"/>
    <property type="evidence" value="ECO:0007669"/>
    <property type="project" value="InterPro"/>
</dbReference>
<protein>
    <recommendedName>
        <fullName evidence="1">Tetrapyrrole biosynthesis uroporphyrinogen III synthase domain-containing protein</fullName>
    </recommendedName>
</protein>
<dbReference type="InterPro" id="IPR036108">
    <property type="entry name" value="4pyrrol_syn_uPrphyn_synt_sf"/>
</dbReference>
<dbReference type="OrthoDB" id="5595751at2759"/>
<dbReference type="SUPFAM" id="SSF69618">
    <property type="entry name" value="HemD-like"/>
    <property type="match status" value="1"/>
</dbReference>
<dbReference type="GO" id="GO:0006782">
    <property type="term" value="P:protoporphyrinogen IX biosynthetic process"/>
    <property type="evidence" value="ECO:0007669"/>
    <property type="project" value="UniProtKB-UniPathway"/>
</dbReference>
<dbReference type="EMBL" id="CP144063">
    <property type="protein sequence ID" value="WWD22338.1"/>
    <property type="molecule type" value="Genomic_DNA"/>
</dbReference>
<dbReference type="KEGG" id="ksn:43586216"/>
<dbReference type="CDD" id="cd06578">
    <property type="entry name" value="HemD"/>
    <property type="match status" value="1"/>
</dbReference>
<dbReference type="GeneID" id="43586216"/>
<dbReference type="PANTHER" id="PTHR12390">
    <property type="entry name" value="UROPORPHYRINOGEN III SYNTHASE"/>
    <property type="match status" value="1"/>
</dbReference>